<keyword evidence="3 6" id="KW-0812">Transmembrane</keyword>
<evidence type="ECO:0000313" key="7">
    <source>
        <dbReference type="EMBL" id="PWE18490.1"/>
    </source>
</evidence>
<sequence>MKKTALLAYGGIAYLLAMANIAYIVGFLADFGVPKTVAAGPTIDLLGPDAGLGATIALDAALVLIFGLHHSITARRWFKRWWTRFVPAEIERATYLYMTAVMTALLVLFWRPIPETIWRVDAVSAQAAIYAVYLSVWAMMFSATFHFGHFGFFGLAQVWNRITDRAPAEPAFAARFLYALVRHPISLGWMTVPWITPHMTTGQLVFALASMAYVLAATPFEEADLIAELGDVYRRYRKSVPAFLPGRRAR</sequence>
<comment type="similarity">
    <text evidence="2">Belongs to the nurim family.</text>
</comment>
<keyword evidence="4 6" id="KW-1133">Transmembrane helix</keyword>
<evidence type="ECO:0000256" key="6">
    <source>
        <dbReference type="SAM" id="Phobius"/>
    </source>
</evidence>
<dbReference type="PANTHER" id="PTHR31040:SF1">
    <property type="entry name" value="NURIM"/>
    <property type="match status" value="1"/>
</dbReference>
<dbReference type="EMBL" id="QEXV01000001">
    <property type="protein sequence ID" value="PWE18490.1"/>
    <property type="molecule type" value="Genomic_DNA"/>
</dbReference>
<gene>
    <name evidence="7" type="ORF">DDZ18_02475</name>
</gene>
<evidence type="ECO:0000256" key="1">
    <source>
        <dbReference type="ARBA" id="ARBA00004141"/>
    </source>
</evidence>
<dbReference type="AlphaFoldDB" id="A0A2U2BWX9"/>
<feature type="transmembrane region" description="Helical" evidence="6">
    <location>
        <begin position="52"/>
        <end position="72"/>
    </location>
</feature>
<accession>A0A2U2BWX9</accession>
<evidence type="ECO:0000313" key="8">
    <source>
        <dbReference type="Proteomes" id="UP000245168"/>
    </source>
</evidence>
<dbReference type="InterPro" id="IPR033580">
    <property type="entry name" value="Nurim-like"/>
</dbReference>
<keyword evidence="5 6" id="KW-0472">Membrane</keyword>
<dbReference type="GO" id="GO:0016020">
    <property type="term" value="C:membrane"/>
    <property type="evidence" value="ECO:0007669"/>
    <property type="project" value="UniProtKB-SubCell"/>
</dbReference>
<proteinExistence type="inferred from homology"/>
<feature type="transmembrane region" description="Helical" evidence="6">
    <location>
        <begin position="130"/>
        <end position="155"/>
    </location>
</feature>
<name>A0A2U2BWX9_9PROT</name>
<protein>
    <submittedName>
        <fullName evidence="7">Uncharacterized protein</fullName>
    </submittedName>
</protein>
<comment type="subcellular location">
    <subcellularLocation>
        <location evidence="1">Membrane</location>
        <topology evidence="1">Multi-pass membrane protein</topology>
    </subcellularLocation>
</comment>
<comment type="caution">
    <text evidence="7">The sequence shown here is derived from an EMBL/GenBank/DDBJ whole genome shotgun (WGS) entry which is preliminary data.</text>
</comment>
<dbReference type="RefSeq" id="WP_109251765.1">
    <property type="nucleotide sequence ID" value="NZ_QEXV01000001.1"/>
</dbReference>
<evidence type="ECO:0000256" key="3">
    <source>
        <dbReference type="ARBA" id="ARBA00022692"/>
    </source>
</evidence>
<dbReference type="PANTHER" id="PTHR31040">
    <property type="entry name" value="NURIM"/>
    <property type="match status" value="1"/>
</dbReference>
<evidence type="ECO:0000256" key="4">
    <source>
        <dbReference type="ARBA" id="ARBA00022989"/>
    </source>
</evidence>
<dbReference type="OrthoDB" id="9789029at2"/>
<dbReference type="Gene3D" id="1.20.120.1630">
    <property type="match status" value="1"/>
</dbReference>
<reference evidence="8" key="1">
    <citation type="submission" date="2018-05" db="EMBL/GenBank/DDBJ databases">
        <authorList>
            <person name="Liu B.-T."/>
        </authorList>
    </citation>
    <scope>NUCLEOTIDE SEQUENCE [LARGE SCALE GENOMIC DNA]</scope>
    <source>
        <strain evidence="8">WD6-1</strain>
    </source>
</reference>
<dbReference type="Proteomes" id="UP000245168">
    <property type="component" value="Unassembled WGS sequence"/>
</dbReference>
<feature type="transmembrane region" description="Helical" evidence="6">
    <location>
        <begin position="93"/>
        <end position="110"/>
    </location>
</feature>
<evidence type="ECO:0000256" key="2">
    <source>
        <dbReference type="ARBA" id="ARBA00010631"/>
    </source>
</evidence>
<organism evidence="7 8">
    <name type="scientific">Marinicauda salina</name>
    <dbReference type="NCBI Taxonomy" id="2135793"/>
    <lineage>
        <taxon>Bacteria</taxon>
        <taxon>Pseudomonadati</taxon>
        <taxon>Pseudomonadota</taxon>
        <taxon>Alphaproteobacteria</taxon>
        <taxon>Maricaulales</taxon>
        <taxon>Maricaulaceae</taxon>
        <taxon>Marinicauda</taxon>
    </lineage>
</organism>
<evidence type="ECO:0000256" key="5">
    <source>
        <dbReference type="ARBA" id="ARBA00023136"/>
    </source>
</evidence>
<feature type="transmembrane region" description="Helical" evidence="6">
    <location>
        <begin position="12"/>
        <end position="32"/>
    </location>
</feature>
<keyword evidence="8" id="KW-1185">Reference proteome</keyword>